<dbReference type="Gene3D" id="3.40.30.10">
    <property type="entry name" value="Glutaredoxin"/>
    <property type="match status" value="1"/>
</dbReference>
<evidence type="ECO:0000256" key="1">
    <source>
        <dbReference type="ARBA" id="ARBA00009796"/>
    </source>
</evidence>
<dbReference type="PANTHER" id="PTHR10681:SF111">
    <property type="entry name" value="PEROXIREDOXIN-1"/>
    <property type="match status" value="1"/>
</dbReference>
<dbReference type="AlphaFoldDB" id="A0A6P3V9D0"/>
<evidence type="ECO:0000256" key="4">
    <source>
        <dbReference type="ARBA" id="ARBA00023157"/>
    </source>
</evidence>
<organism evidence="12 13">
    <name type="scientific">Octodon degus</name>
    <name type="common">Degu</name>
    <name type="synonym">Sciurus degus</name>
    <dbReference type="NCBI Taxonomy" id="10160"/>
    <lineage>
        <taxon>Eukaryota</taxon>
        <taxon>Metazoa</taxon>
        <taxon>Chordata</taxon>
        <taxon>Craniata</taxon>
        <taxon>Vertebrata</taxon>
        <taxon>Euteleostomi</taxon>
        <taxon>Mammalia</taxon>
        <taxon>Eutheria</taxon>
        <taxon>Euarchontoglires</taxon>
        <taxon>Glires</taxon>
        <taxon>Rodentia</taxon>
        <taxon>Hystricomorpha</taxon>
        <taxon>Octodontidae</taxon>
        <taxon>Octodon</taxon>
    </lineage>
</organism>
<dbReference type="InterPro" id="IPR024706">
    <property type="entry name" value="Peroxiredoxin_AhpC-typ"/>
</dbReference>
<proteinExistence type="inferred from homology"/>
<dbReference type="EC" id="1.11.1.24" evidence="2"/>
<dbReference type="GeneID" id="101581178"/>
<dbReference type="GO" id="GO:0042744">
    <property type="term" value="P:hydrogen peroxide catabolic process"/>
    <property type="evidence" value="ECO:0007669"/>
    <property type="project" value="TreeGrafter"/>
</dbReference>
<reference evidence="13" key="1">
    <citation type="submission" date="2025-08" db="UniProtKB">
        <authorList>
            <consortium name="RefSeq"/>
        </authorList>
    </citation>
    <scope>IDENTIFICATION</scope>
</reference>
<comment type="subunit">
    <text evidence="9">Homodimer; disulfide-linked, upon oxidation. 5 homodimers assemble to form a ring-like decamer. Interacts with GDPD5; forms a mixed-disulfide with GDPD5. Interacts with SESN1 and SESN2. Interacts with FAM107A.</text>
</comment>
<comment type="function">
    <text evidence="8">Thiol-specific peroxidase that catalyzes the reduction of hydrogen peroxide and organic hydroperoxides to water and alcohols, respectively. Plays a role in cell protection against oxidative stress by detoxifying peroxides and as sensor of hydrogen peroxide-mediated signaling events. Might participate in the signaling cascades of growth factors and tumor necrosis factor-alpha by regulating the intracellular concentrations of H(2)O(2). Reduces an intramolecular disulfide bond in GDPD5 that gates the ability to GDPD5 to drive postmitotic motor neuron differentiation.</text>
</comment>
<dbReference type="PANTHER" id="PTHR10681">
    <property type="entry name" value="THIOREDOXIN PEROXIDASE"/>
    <property type="match status" value="1"/>
</dbReference>
<dbReference type="GO" id="GO:0005829">
    <property type="term" value="C:cytosol"/>
    <property type="evidence" value="ECO:0007669"/>
    <property type="project" value="TreeGrafter"/>
</dbReference>
<feature type="domain" description="Alkyl hydroperoxide reductase subunit C/ Thiol specific antioxidant" evidence="11">
    <location>
        <begin position="11"/>
        <end position="114"/>
    </location>
</feature>
<name>A0A6P3V9D0_OCTDE</name>
<evidence type="ECO:0000256" key="3">
    <source>
        <dbReference type="ARBA" id="ARBA00023002"/>
    </source>
</evidence>
<evidence type="ECO:0000256" key="2">
    <source>
        <dbReference type="ARBA" id="ARBA00013017"/>
    </source>
</evidence>
<evidence type="ECO:0000256" key="10">
    <source>
        <dbReference type="ARBA" id="ARBA00049091"/>
    </source>
</evidence>
<sequence>MPVASPMLSPSDHTGKHVVLFFHPLDFTFVWPMEATAFGDRAEKFKTPNCQVIGTSVDSHFCHLAQIDTPKGQGELGPRNVPLASDPKRTIARGCGVFKADEGISFRGLFIADEGDLPVGRSAEEALRLVQAFHFTAQRGEACPAGQNLAVCHQA</sequence>
<dbReference type="GO" id="GO:0008379">
    <property type="term" value="F:thioredoxin peroxidase activity"/>
    <property type="evidence" value="ECO:0007669"/>
    <property type="project" value="TreeGrafter"/>
</dbReference>
<dbReference type="InParanoid" id="A0A6P3V9D0"/>
<dbReference type="PIRSF" id="PIRSF000239">
    <property type="entry name" value="AHPC"/>
    <property type="match status" value="1"/>
</dbReference>
<dbReference type="InterPro" id="IPR050217">
    <property type="entry name" value="Peroxiredoxin"/>
</dbReference>
<dbReference type="InterPro" id="IPR036249">
    <property type="entry name" value="Thioredoxin-like_sf"/>
</dbReference>
<evidence type="ECO:0000313" key="12">
    <source>
        <dbReference type="Proteomes" id="UP000515203"/>
    </source>
</evidence>
<keyword evidence="4" id="KW-1015">Disulfide bond</keyword>
<keyword evidence="12" id="KW-1185">Reference proteome</keyword>
<dbReference type="CDD" id="cd03015">
    <property type="entry name" value="PRX_Typ2cys"/>
    <property type="match status" value="1"/>
</dbReference>
<keyword evidence="5" id="KW-0676">Redox-active center</keyword>
<dbReference type="InterPro" id="IPR000866">
    <property type="entry name" value="AhpC/TSA"/>
</dbReference>
<dbReference type="Pfam" id="PF00578">
    <property type="entry name" value="AhpC-TSA"/>
    <property type="match status" value="1"/>
</dbReference>
<evidence type="ECO:0000259" key="11">
    <source>
        <dbReference type="Pfam" id="PF00578"/>
    </source>
</evidence>
<evidence type="ECO:0000256" key="5">
    <source>
        <dbReference type="ARBA" id="ARBA00023284"/>
    </source>
</evidence>
<comment type="similarity">
    <text evidence="1">Belongs to the peroxiredoxin family. AhpC/Prx1 subfamily.</text>
</comment>
<evidence type="ECO:0000256" key="8">
    <source>
        <dbReference type="ARBA" id="ARBA00045796"/>
    </source>
</evidence>
<comment type="catalytic activity">
    <reaction evidence="10">
        <text>a hydroperoxide + [thioredoxin]-dithiol = an alcohol + [thioredoxin]-disulfide + H2O</text>
        <dbReference type="Rhea" id="RHEA:62620"/>
        <dbReference type="Rhea" id="RHEA-COMP:10698"/>
        <dbReference type="Rhea" id="RHEA-COMP:10700"/>
        <dbReference type="ChEBI" id="CHEBI:15377"/>
        <dbReference type="ChEBI" id="CHEBI:29950"/>
        <dbReference type="ChEBI" id="CHEBI:30879"/>
        <dbReference type="ChEBI" id="CHEBI:35924"/>
        <dbReference type="ChEBI" id="CHEBI:50058"/>
        <dbReference type="EC" id="1.11.1.24"/>
    </reaction>
</comment>
<protein>
    <recommendedName>
        <fullName evidence="6">Peroxiredoxin-1</fullName>
        <ecNumber evidence="2">1.11.1.24</ecNumber>
    </recommendedName>
    <alternativeName>
        <fullName evidence="7">Thioredoxin-dependent peroxiredoxin 1</fullName>
    </alternativeName>
</protein>
<dbReference type="OrthoDB" id="185659at2759"/>
<gene>
    <name evidence="13" type="primary">LOC101581178</name>
</gene>
<evidence type="ECO:0000313" key="13">
    <source>
        <dbReference type="RefSeq" id="XP_012369057.1"/>
    </source>
</evidence>
<accession>A0A6P3V9D0</accession>
<evidence type="ECO:0000256" key="9">
    <source>
        <dbReference type="ARBA" id="ARBA00046955"/>
    </source>
</evidence>
<dbReference type="GO" id="GO:0019430">
    <property type="term" value="P:removal of superoxide radicals"/>
    <property type="evidence" value="ECO:0007669"/>
    <property type="project" value="TreeGrafter"/>
</dbReference>
<dbReference type="SUPFAM" id="SSF52833">
    <property type="entry name" value="Thioredoxin-like"/>
    <property type="match status" value="1"/>
</dbReference>
<dbReference type="GO" id="GO:0045454">
    <property type="term" value="P:cell redox homeostasis"/>
    <property type="evidence" value="ECO:0007669"/>
    <property type="project" value="TreeGrafter"/>
</dbReference>
<dbReference type="RefSeq" id="XP_012369057.1">
    <property type="nucleotide sequence ID" value="XM_012513603.1"/>
</dbReference>
<evidence type="ECO:0000256" key="6">
    <source>
        <dbReference type="ARBA" id="ARBA00040771"/>
    </source>
</evidence>
<dbReference type="Proteomes" id="UP000515203">
    <property type="component" value="Unplaced"/>
</dbReference>
<keyword evidence="3" id="KW-0560">Oxidoreductase</keyword>
<evidence type="ECO:0000256" key="7">
    <source>
        <dbReference type="ARBA" id="ARBA00042157"/>
    </source>
</evidence>
<dbReference type="GO" id="GO:0045321">
    <property type="term" value="P:leukocyte activation"/>
    <property type="evidence" value="ECO:0007669"/>
    <property type="project" value="TreeGrafter"/>
</dbReference>